<dbReference type="AlphaFoldDB" id="A0A2W2BAN5"/>
<evidence type="ECO:0000256" key="4">
    <source>
        <dbReference type="ARBA" id="ARBA00022729"/>
    </source>
</evidence>
<keyword evidence="3" id="KW-0808">Transferase</keyword>
<sequence>MKKHIIGLLLLVASSLLVIPSFNLFWSDRASTFDWTDPAALYNVDFGRRLLSDVLVPLGISVDPSNVIVGRNGWFFLGDAYARGVSEQRRIPDEADRERGMEISRTAREWQYALCQAGIKAYKIIVGPNKSEIYAEKAPSWMKAPSPSVADTFMGELGPQYVDVRQALADAAKQSHVPLYYPTDSHWNRLGAGVAFRTFAEQTARDLPDIRWPSPESYLASGRQARSAGDLAAFLNLQRDYSEWEELPSPPIRALRITQIDWRSGKPLLSGPNQPVPRWSTPILVRSPDALNQRRVLWLRDSFGTNMSPYMSQTFSDILQLHWSEGMKPEVLKELVDGFKPDYVFVTVVERDARNEAFSKPLILPGVNGHAKETDKPIAATLHSVHDVVVSDQNSGFAISGPDPSLVFDLPNGTAGSDKTHVKIDLNCQSQSQPVQLQMFWATNMAAGFNEARSIRLTYDPSKPLYPLHLLDSGLAGERLTKLRVDVDSPAVCSKFDLAPPVLVAVSPHSEVCN</sequence>
<comment type="pathway">
    <text evidence="2">Glycan biosynthesis; alginate biosynthesis.</text>
</comment>
<keyword evidence="5" id="KW-0574">Periplasm</keyword>
<accession>A0A2W2BAN5</accession>
<reference evidence="9" key="1">
    <citation type="submission" date="2018-06" db="EMBL/GenBank/DDBJ databases">
        <title>Aestuariibacter litoralis strain KCTC 52945T.</title>
        <authorList>
            <person name="Li X."/>
            <person name="Salam N."/>
            <person name="Li J.-L."/>
            <person name="Chen Y.-M."/>
            <person name="Yang Z.-W."/>
            <person name="Zhang L.-Y."/>
            <person name="Han M.-X."/>
            <person name="Xiao M."/>
            <person name="Li W.-J."/>
        </authorList>
    </citation>
    <scope>NUCLEOTIDE SEQUENCE [LARGE SCALE GENOMIC DNA]</scope>
    <source>
        <strain evidence="9">KCTC 52945</strain>
    </source>
</reference>
<dbReference type="RefSeq" id="WP_111197726.1">
    <property type="nucleotide sequence ID" value="NZ_QKVK01000003.1"/>
</dbReference>
<dbReference type="EMBL" id="QKVK01000003">
    <property type="protein sequence ID" value="PZF77344.1"/>
    <property type="molecule type" value="Genomic_DNA"/>
</dbReference>
<keyword evidence="9" id="KW-1185">Reference proteome</keyword>
<dbReference type="GO" id="GO:0042597">
    <property type="term" value="C:periplasmic space"/>
    <property type="evidence" value="ECO:0007669"/>
    <property type="project" value="UniProtKB-SubCell"/>
</dbReference>
<evidence type="ECO:0000256" key="6">
    <source>
        <dbReference type="ARBA" id="ARBA00022841"/>
    </source>
</evidence>
<dbReference type="InterPro" id="IPR031811">
    <property type="entry name" value="ALGX/ALGJ_SGNH-like"/>
</dbReference>
<evidence type="ECO:0000256" key="3">
    <source>
        <dbReference type="ARBA" id="ARBA00022679"/>
    </source>
</evidence>
<dbReference type="GO" id="GO:0042121">
    <property type="term" value="P:alginic acid biosynthetic process"/>
    <property type="evidence" value="ECO:0007669"/>
    <property type="project" value="UniProtKB-UniPathway"/>
</dbReference>
<dbReference type="GO" id="GO:0016740">
    <property type="term" value="F:transferase activity"/>
    <property type="evidence" value="ECO:0007669"/>
    <property type="project" value="UniProtKB-KW"/>
</dbReference>
<evidence type="ECO:0000256" key="2">
    <source>
        <dbReference type="ARBA" id="ARBA00005182"/>
    </source>
</evidence>
<organism evidence="8 9">
    <name type="scientific">Aestuariivirga litoralis</name>
    <dbReference type="NCBI Taxonomy" id="2650924"/>
    <lineage>
        <taxon>Bacteria</taxon>
        <taxon>Pseudomonadati</taxon>
        <taxon>Pseudomonadota</taxon>
        <taxon>Alphaproteobacteria</taxon>
        <taxon>Hyphomicrobiales</taxon>
        <taxon>Aestuariivirgaceae</taxon>
        <taxon>Aestuariivirga</taxon>
    </lineage>
</organism>
<feature type="domain" description="AlgX/AlgJ SGNH hydrolase-like" evidence="7">
    <location>
        <begin position="67"/>
        <end position="244"/>
    </location>
</feature>
<keyword evidence="6" id="KW-0016">Alginate biosynthesis</keyword>
<dbReference type="Proteomes" id="UP000248795">
    <property type="component" value="Unassembled WGS sequence"/>
</dbReference>
<evidence type="ECO:0000256" key="1">
    <source>
        <dbReference type="ARBA" id="ARBA00004418"/>
    </source>
</evidence>
<proteinExistence type="predicted"/>
<name>A0A2W2BAN5_9HYPH</name>
<protein>
    <recommendedName>
        <fullName evidence="7">AlgX/AlgJ SGNH hydrolase-like domain-containing protein</fullName>
    </recommendedName>
</protein>
<gene>
    <name evidence="8" type="ORF">DK847_08460</name>
</gene>
<comment type="subcellular location">
    <subcellularLocation>
        <location evidence="1">Periplasm</location>
    </subcellularLocation>
</comment>
<dbReference type="Pfam" id="PF16822">
    <property type="entry name" value="ALGX"/>
    <property type="match status" value="1"/>
</dbReference>
<evidence type="ECO:0000313" key="9">
    <source>
        <dbReference type="Proteomes" id="UP000248795"/>
    </source>
</evidence>
<evidence type="ECO:0000259" key="7">
    <source>
        <dbReference type="Pfam" id="PF16822"/>
    </source>
</evidence>
<comment type="caution">
    <text evidence="8">The sequence shown here is derived from an EMBL/GenBank/DDBJ whole genome shotgun (WGS) entry which is preliminary data.</text>
</comment>
<evidence type="ECO:0000256" key="5">
    <source>
        <dbReference type="ARBA" id="ARBA00022764"/>
    </source>
</evidence>
<dbReference type="UniPathway" id="UPA00286"/>
<keyword evidence="4" id="KW-0732">Signal</keyword>
<evidence type="ECO:0000313" key="8">
    <source>
        <dbReference type="EMBL" id="PZF77344.1"/>
    </source>
</evidence>